<sequence length="60" mass="6269">MWAVISFVVCAEVIPPALIGASHAVSDSASLSVSLPRDHHHTASQPTGVVPRRTPRSPGD</sequence>
<dbReference type="EMBL" id="CP032568">
    <property type="protein sequence ID" value="AYF75273.1"/>
    <property type="molecule type" value="Genomic_DNA"/>
</dbReference>
<protein>
    <submittedName>
        <fullName evidence="2">Uncharacterized protein</fullName>
    </submittedName>
</protein>
<accession>A0A386ZDL2</accession>
<dbReference type="Proteomes" id="UP000267164">
    <property type="component" value="Chromosome"/>
</dbReference>
<dbReference type="KEGG" id="nyu:D7D52_16920"/>
<keyword evidence="3" id="KW-1185">Reference proteome</keyword>
<name>A0A386ZDL2_9NOCA</name>
<evidence type="ECO:0000256" key="1">
    <source>
        <dbReference type="SAM" id="MobiDB-lite"/>
    </source>
</evidence>
<proteinExistence type="predicted"/>
<gene>
    <name evidence="2" type="ORF">D7D52_16920</name>
</gene>
<evidence type="ECO:0000313" key="3">
    <source>
        <dbReference type="Proteomes" id="UP000267164"/>
    </source>
</evidence>
<feature type="region of interest" description="Disordered" evidence="1">
    <location>
        <begin position="30"/>
        <end position="60"/>
    </location>
</feature>
<organism evidence="2 3">
    <name type="scientific">Nocardia yunnanensis</name>
    <dbReference type="NCBI Taxonomy" id="2382165"/>
    <lineage>
        <taxon>Bacteria</taxon>
        <taxon>Bacillati</taxon>
        <taxon>Actinomycetota</taxon>
        <taxon>Actinomycetes</taxon>
        <taxon>Mycobacteriales</taxon>
        <taxon>Nocardiaceae</taxon>
        <taxon>Nocardia</taxon>
    </lineage>
</organism>
<reference evidence="2 3" key="1">
    <citation type="submission" date="2018-09" db="EMBL/GenBank/DDBJ databases">
        <title>Nocardia yunnanensis sp. nov., an actinomycete isolated from a soil sample.</title>
        <authorList>
            <person name="Zhang J."/>
        </authorList>
    </citation>
    <scope>NUCLEOTIDE SEQUENCE [LARGE SCALE GENOMIC DNA]</scope>
    <source>
        <strain evidence="2 3">CFHS0054</strain>
    </source>
</reference>
<evidence type="ECO:0000313" key="2">
    <source>
        <dbReference type="EMBL" id="AYF75273.1"/>
    </source>
</evidence>
<dbReference type="AlphaFoldDB" id="A0A386ZDL2"/>